<reference evidence="7" key="1">
    <citation type="submission" date="2020-05" db="UniProtKB">
        <authorList>
            <consortium name="EnsemblMetazoa"/>
        </authorList>
    </citation>
    <scope>IDENTIFICATION</scope>
    <source>
        <strain evidence="7">FUMOZ</strain>
    </source>
</reference>
<feature type="chain" id="PRO_5041610712" evidence="5">
    <location>
        <begin position="22"/>
        <end position="145"/>
    </location>
</feature>
<dbReference type="CDD" id="cd00037">
    <property type="entry name" value="CLECT"/>
    <property type="match status" value="1"/>
</dbReference>
<keyword evidence="3 5" id="KW-0732">Signal</keyword>
<dbReference type="VEuPathDB" id="VectorBase:AFUN2_001103"/>
<evidence type="ECO:0000256" key="1">
    <source>
        <dbReference type="ARBA" id="ARBA00004613"/>
    </source>
</evidence>
<feature type="signal peptide" evidence="5">
    <location>
        <begin position="1"/>
        <end position="21"/>
    </location>
</feature>
<dbReference type="PANTHER" id="PTHR22799">
    <property type="entry name" value="TETRANECTIN-RELATED"/>
    <property type="match status" value="1"/>
</dbReference>
<organism evidence="7">
    <name type="scientific">Anopheles funestus</name>
    <name type="common">African malaria mosquito</name>
    <dbReference type="NCBI Taxonomy" id="62324"/>
    <lineage>
        <taxon>Eukaryota</taxon>
        <taxon>Metazoa</taxon>
        <taxon>Ecdysozoa</taxon>
        <taxon>Arthropoda</taxon>
        <taxon>Hexapoda</taxon>
        <taxon>Insecta</taxon>
        <taxon>Pterygota</taxon>
        <taxon>Neoptera</taxon>
        <taxon>Endopterygota</taxon>
        <taxon>Diptera</taxon>
        <taxon>Nematocera</taxon>
        <taxon>Culicoidea</taxon>
        <taxon>Culicidae</taxon>
        <taxon>Anophelinae</taxon>
        <taxon>Anopheles</taxon>
    </lineage>
</organism>
<evidence type="ECO:0000256" key="3">
    <source>
        <dbReference type="ARBA" id="ARBA00022729"/>
    </source>
</evidence>
<dbReference type="AlphaFoldDB" id="A0A4Y0BCQ8"/>
<dbReference type="EnsemblMetazoa" id="AFUN018513-RA">
    <property type="protein sequence ID" value="AFUN018513-PA"/>
    <property type="gene ID" value="AFUN018513"/>
</dbReference>
<evidence type="ECO:0000256" key="5">
    <source>
        <dbReference type="SAM" id="SignalP"/>
    </source>
</evidence>
<dbReference type="PANTHER" id="PTHR22799:SF1">
    <property type="entry name" value="C-TYPE LECTIN DOMAIN FAMILY 11 MEMBER A"/>
    <property type="match status" value="1"/>
</dbReference>
<dbReference type="InterPro" id="IPR051663">
    <property type="entry name" value="CLec_Tetranectin-domain"/>
</dbReference>
<feature type="domain" description="C-type lectin" evidence="6">
    <location>
        <begin position="20"/>
        <end position="132"/>
    </location>
</feature>
<evidence type="ECO:0000256" key="4">
    <source>
        <dbReference type="ARBA" id="ARBA00022734"/>
    </source>
</evidence>
<dbReference type="SUPFAM" id="SSF56436">
    <property type="entry name" value="C-type lectin-like"/>
    <property type="match status" value="1"/>
</dbReference>
<dbReference type="STRING" id="62324.A0A4Y0BCQ8"/>
<dbReference type="EnsemblMetazoa" id="AFUN018866-RA">
    <property type="protein sequence ID" value="AFUN018866-PA"/>
    <property type="gene ID" value="AFUN018866"/>
</dbReference>
<dbReference type="PROSITE" id="PS50041">
    <property type="entry name" value="C_TYPE_LECTIN_2"/>
    <property type="match status" value="1"/>
</dbReference>
<accession>A0A4Y0BCQ8</accession>
<proteinExistence type="predicted"/>
<dbReference type="GO" id="GO:0005615">
    <property type="term" value="C:extracellular space"/>
    <property type="evidence" value="ECO:0007669"/>
    <property type="project" value="TreeGrafter"/>
</dbReference>
<protein>
    <submittedName>
        <fullName evidence="7">C-type lectin domain-containing protein</fullName>
    </submittedName>
</protein>
<evidence type="ECO:0000256" key="2">
    <source>
        <dbReference type="ARBA" id="ARBA00022525"/>
    </source>
</evidence>
<dbReference type="VEuPathDB" id="VectorBase:AFUN018866"/>
<evidence type="ECO:0000313" key="7">
    <source>
        <dbReference type="EnsemblMetazoa" id="AFUN018513-PA"/>
    </source>
</evidence>
<sequence>MAFKSLCLVLCLMLFAMEAHGAKTYVAYKRSLSFFQAWQQCRISGGHLASIESAEENARVEAAIRAVGDFTKEWIIGATDLGAEGNFVWIGLNKKATYLNFGPGEPSNNGGTENCLVMGSGGVSKWNDVTCDNTRAGGYVCAFGR</sequence>
<name>A0A4Y0BCQ8_ANOFN</name>
<dbReference type="InterPro" id="IPR016187">
    <property type="entry name" value="CTDL_fold"/>
</dbReference>
<dbReference type="Gene3D" id="3.10.100.10">
    <property type="entry name" value="Mannose-Binding Protein A, subunit A"/>
    <property type="match status" value="1"/>
</dbReference>
<dbReference type="InterPro" id="IPR001304">
    <property type="entry name" value="C-type_lectin-like"/>
</dbReference>
<dbReference type="GO" id="GO:0030246">
    <property type="term" value="F:carbohydrate binding"/>
    <property type="evidence" value="ECO:0007669"/>
    <property type="project" value="UniProtKB-KW"/>
</dbReference>
<dbReference type="GO" id="GO:0008083">
    <property type="term" value="F:growth factor activity"/>
    <property type="evidence" value="ECO:0007669"/>
    <property type="project" value="TreeGrafter"/>
</dbReference>
<dbReference type="VEuPathDB" id="VectorBase:AFUN018513"/>
<comment type="subcellular location">
    <subcellularLocation>
        <location evidence="1">Secreted</location>
    </subcellularLocation>
</comment>
<dbReference type="Pfam" id="PF00059">
    <property type="entry name" value="Lectin_C"/>
    <property type="match status" value="1"/>
</dbReference>
<keyword evidence="4" id="KW-0430">Lectin</keyword>
<dbReference type="SMART" id="SM00034">
    <property type="entry name" value="CLECT"/>
    <property type="match status" value="1"/>
</dbReference>
<evidence type="ECO:0000259" key="6">
    <source>
        <dbReference type="PROSITE" id="PS50041"/>
    </source>
</evidence>
<keyword evidence="2" id="KW-0964">Secreted</keyword>
<dbReference type="InterPro" id="IPR016186">
    <property type="entry name" value="C-type_lectin-like/link_sf"/>
</dbReference>